<evidence type="ECO:0000256" key="2">
    <source>
        <dbReference type="ARBA" id="ARBA00010488"/>
    </source>
</evidence>
<dbReference type="GO" id="GO:0019350">
    <property type="term" value="P:teichoic acid biosynthetic process"/>
    <property type="evidence" value="ECO:0007669"/>
    <property type="project" value="UniProtKB-KW"/>
</dbReference>
<gene>
    <name evidence="7" type="ORF">SAMN04489764_0696</name>
</gene>
<keyword evidence="5" id="KW-0777">Teichoic acid biosynthesis</keyword>
<dbReference type="PANTHER" id="PTHR37316">
    <property type="entry name" value="TEICHOIC ACID GLYCEROL-PHOSPHATE PRIMASE"/>
    <property type="match status" value="1"/>
</dbReference>
<dbReference type="InterPro" id="IPR043149">
    <property type="entry name" value="TagF_N"/>
</dbReference>
<dbReference type="GO" id="GO:0047355">
    <property type="term" value="F:CDP-glycerol glycerophosphotransferase activity"/>
    <property type="evidence" value="ECO:0007669"/>
    <property type="project" value="InterPro"/>
</dbReference>
<evidence type="ECO:0000256" key="3">
    <source>
        <dbReference type="ARBA" id="ARBA00022475"/>
    </source>
</evidence>
<sequence length="969" mass="109711">MPTGATPERPSGDLLAERLRTVQDLCERGEPLDKIMAIVRAEGLSPNDRRTFDAEVLGGPLGSRIETLVKRGPERRREVLGHLLPYLRTVDSRVKRELPVARRILCHLVESRDQEELIESDILQKLVTAASEPYKRVRKGLRWYAELPLRDELPAELYRLRRADLVPVTQIDEISWVNGRLTVSGHAYLAGLSVRSRKFNRATVVLRGPRWLPPVRLRTRRVLKPEATYGAREPGCNYDWSGFVAEMRPWSLRWRAAVRNTVRAAKRRLRGRPSVKDTTTWRAEIVIWSRRARAVGLLRGPVTGATERPPGREIGPRRWIRPVWTSDRALQVVLQPTRAELTDVRREGDTVELTVFLPGRSASKGHVRLGGHRMAADFTPVEGGTEVVIGLAIPALLSEKDSRRLWVEPKGDPAATVMIGSLPERRFIVEDREITVLRDRRDRVVISAHRIRPVITSARWSGGVLELEGSYPEPGDESRSITLRHRTGASYRVPMKRSGEHFTARIEPGAMPRFGETVPLSSGTWTMSMWHPAGEPVPVRFDHRALDTLDENVHEVDGREYRFVATRFDVPVLVVEESKPDDEKGAAGLYRLQRSFYPAQRSEPLREATVYVAYDGRQYEGNVRAIYEERVRRGDDGEHIWIVKDGAFVPPGSAELGLGSGIRPRVVRAGSREHYEALARSRYIVTNAFLPSWFRAREDQTVVQTWNGTPVKHVGNDLPHMARDPKPPIWHRQAAEVRGWSLLVSQSPWATPVLRKAFGYRGEVLESGYPRNDVLCLPAAEREELAAAVRRRIGLPDDARVVLYAPTYRDYDRKNSKVKINLQQAAKALGRDHVLLVRHHSMQATPVVPQDGFAYDVTAYPDMADLLLVADVLITDYSSAMFDFAVTGRPMIFYAYDMERFAAKRGLYLDLAAHVPGPVVTTSREVIDAVRRIDTLRSKYADRYDTFRATFAPKDDGKATRRVVDHVFG</sequence>
<dbReference type="STRING" id="35622.SAMN04489764_0696"/>
<dbReference type="Gene3D" id="3.40.50.12580">
    <property type="match status" value="1"/>
</dbReference>
<dbReference type="InterPro" id="IPR043148">
    <property type="entry name" value="TagF_C"/>
</dbReference>
<keyword evidence="8" id="KW-1185">Reference proteome</keyword>
<name>A0A1H1AXE3_9ACTN</name>
<proteinExistence type="inferred from homology"/>
<dbReference type="InterPro" id="IPR051612">
    <property type="entry name" value="Teichoic_Acid_Biosynth"/>
</dbReference>
<dbReference type="InterPro" id="IPR007554">
    <property type="entry name" value="Glycerophosphate_synth"/>
</dbReference>
<dbReference type="EMBL" id="FNKK01000002">
    <property type="protein sequence ID" value="SDQ44313.1"/>
    <property type="molecule type" value="Genomic_DNA"/>
</dbReference>
<keyword evidence="4 7" id="KW-0808">Transferase</keyword>
<dbReference type="GO" id="GO:0005886">
    <property type="term" value="C:plasma membrane"/>
    <property type="evidence" value="ECO:0007669"/>
    <property type="project" value="UniProtKB-SubCell"/>
</dbReference>
<organism evidence="7 8">
    <name type="scientific">Thermostaphylospora chromogena</name>
    <dbReference type="NCBI Taxonomy" id="35622"/>
    <lineage>
        <taxon>Bacteria</taxon>
        <taxon>Bacillati</taxon>
        <taxon>Actinomycetota</taxon>
        <taxon>Actinomycetes</taxon>
        <taxon>Streptosporangiales</taxon>
        <taxon>Thermomonosporaceae</taxon>
        <taxon>Thermostaphylospora</taxon>
    </lineage>
</organism>
<dbReference type="PANTHER" id="PTHR37316:SF3">
    <property type="entry name" value="TEICHOIC ACID GLYCEROL-PHOSPHATE TRANSFERASE"/>
    <property type="match status" value="1"/>
</dbReference>
<comment type="similarity">
    <text evidence="2">Belongs to the CDP-glycerol glycerophosphotransferase family.</text>
</comment>
<dbReference type="Gene3D" id="3.40.50.11820">
    <property type="match status" value="1"/>
</dbReference>
<evidence type="ECO:0000313" key="7">
    <source>
        <dbReference type="EMBL" id="SDQ44313.1"/>
    </source>
</evidence>
<keyword evidence="3" id="KW-1003">Cell membrane</keyword>
<dbReference type="Pfam" id="PF04464">
    <property type="entry name" value="Glyphos_transf"/>
    <property type="match status" value="1"/>
</dbReference>
<evidence type="ECO:0000313" key="8">
    <source>
        <dbReference type="Proteomes" id="UP000217103"/>
    </source>
</evidence>
<comment type="subcellular location">
    <subcellularLocation>
        <location evidence="1">Cell membrane</location>
        <topology evidence="1">Peripheral membrane protein</topology>
    </subcellularLocation>
</comment>
<dbReference type="RefSeq" id="WP_242659063.1">
    <property type="nucleotide sequence ID" value="NZ_FNKK01000002.1"/>
</dbReference>
<protein>
    <submittedName>
        <fullName evidence="7">CDP-glycerol:poly(Glycerophosphate) glycerophosphotransferase</fullName>
    </submittedName>
</protein>
<evidence type="ECO:0000256" key="6">
    <source>
        <dbReference type="ARBA" id="ARBA00023136"/>
    </source>
</evidence>
<evidence type="ECO:0000256" key="1">
    <source>
        <dbReference type="ARBA" id="ARBA00004202"/>
    </source>
</evidence>
<keyword evidence="6" id="KW-0472">Membrane</keyword>
<evidence type="ECO:0000256" key="5">
    <source>
        <dbReference type="ARBA" id="ARBA00022944"/>
    </source>
</evidence>
<dbReference type="AlphaFoldDB" id="A0A1H1AXE3"/>
<reference evidence="7 8" key="1">
    <citation type="submission" date="2016-10" db="EMBL/GenBank/DDBJ databases">
        <authorList>
            <person name="de Groot N.N."/>
        </authorList>
    </citation>
    <scope>NUCLEOTIDE SEQUENCE [LARGE SCALE GENOMIC DNA]</scope>
    <source>
        <strain evidence="7 8">DSM 43794</strain>
    </source>
</reference>
<dbReference type="SUPFAM" id="SSF53756">
    <property type="entry name" value="UDP-Glycosyltransferase/glycogen phosphorylase"/>
    <property type="match status" value="1"/>
</dbReference>
<accession>A0A1H1AXE3</accession>
<evidence type="ECO:0000256" key="4">
    <source>
        <dbReference type="ARBA" id="ARBA00022679"/>
    </source>
</evidence>
<dbReference type="Proteomes" id="UP000217103">
    <property type="component" value="Unassembled WGS sequence"/>
</dbReference>